<dbReference type="AlphaFoldDB" id="A0A7W7AAH5"/>
<proteinExistence type="predicted"/>
<dbReference type="Pfam" id="PF07110">
    <property type="entry name" value="EthD"/>
    <property type="match status" value="1"/>
</dbReference>
<evidence type="ECO:0000313" key="3">
    <source>
        <dbReference type="Proteomes" id="UP000538566"/>
    </source>
</evidence>
<keyword evidence="3" id="KW-1185">Reference proteome</keyword>
<reference evidence="2 3" key="1">
    <citation type="submission" date="2020-08" db="EMBL/GenBank/DDBJ databases">
        <title>Genomic Encyclopedia of Type Strains, Phase IV (KMG-IV): sequencing the most valuable type-strain genomes for metagenomic binning, comparative biology and taxonomic classification.</title>
        <authorList>
            <person name="Goeker M."/>
        </authorList>
    </citation>
    <scope>NUCLEOTIDE SEQUENCE [LARGE SCALE GENOMIC DNA]</scope>
    <source>
        <strain evidence="2 3">DSM 17507</strain>
    </source>
</reference>
<feature type="domain" description="EthD" evidence="1">
    <location>
        <begin position="20"/>
        <end position="103"/>
    </location>
</feature>
<comment type="caution">
    <text evidence="2">The sequence shown here is derived from an EMBL/GenBank/DDBJ whole genome shotgun (WGS) entry which is preliminary data.</text>
</comment>
<dbReference type="SUPFAM" id="SSF54909">
    <property type="entry name" value="Dimeric alpha+beta barrel"/>
    <property type="match status" value="1"/>
</dbReference>
<dbReference type="InterPro" id="IPR009799">
    <property type="entry name" value="EthD_dom"/>
</dbReference>
<sequence length="219" mass="23487">MVEAPLSGPVKLVILPRTRAGLDRAGLRRHLETIHGPMVVAEPQVSGKFASYVHHYTLDCAATPALDERDAITVIRFAAIADMVASKASEAYQNRVGPDEDNFRELAGSVALFAEECEVAPGADQAEAKLFVFRDIGDFDLAAWASTLAGFATRPGVRGVVTNRARIADGVFPYEQFDEIGLDANADIPACVEALAALADTVIAPSETRHLLAEPVRFL</sequence>
<organism evidence="2 3">
    <name type="scientific">Novosphingobium taihuense</name>
    <dbReference type="NCBI Taxonomy" id="260085"/>
    <lineage>
        <taxon>Bacteria</taxon>
        <taxon>Pseudomonadati</taxon>
        <taxon>Pseudomonadota</taxon>
        <taxon>Alphaproteobacteria</taxon>
        <taxon>Sphingomonadales</taxon>
        <taxon>Sphingomonadaceae</taxon>
        <taxon>Novosphingobium</taxon>
    </lineage>
</organism>
<dbReference type="Proteomes" id="UP000538566">
    <property type="component" value="Unassembled WGS sequence"/>
</dbReference>
<dbReference type="RefSeq" id="WP_144907706.1">
    <property type="nucleotide sequence ID" value="NZ_JACHOA010000003.1"/>
</dbReference>
<evidence type="ECO:0000313" key="2">
    <source>
        <dbReference type="EMBL" id="MBB4613433.1"/>
    </source>
</evidence>
<accession>A0A7W7AAH5</accession>
<gene>
    <name evidence="2" type="ORF">GGR37_001708</name>
</gene>
<dbReference type="GO" id="GO:0016491">
    <property type="term" value="F:oxidoreductase activity"/>
    <property type="evidence" value="ECO:0007669"/>
    <property type="project" value="InterPro"/>
</dbReference>
<dbReference type="Gene3D" id="3.30.70.100">
    <property type="match status" value="1"/>
</dbReference>
<dbReference type="OrthoDB" id="7504702at2"/>
<dbReference type="InterPro" id="IPR011008">
    <property type="entry name" value="Dimeric_a/b-barrel"/>
</dbReference>
<name>A0A7W7AAH5_9SPHN</name>
<dbReference type="EMBL" id="JACHOA010000003">
    <property type="protein sequence ID" value="MBB4613433.1"/>
    <property type="molecule type" value="Genomic_DNA"/>
</dbReference>
<evidence type="ECO:0000259" key="1">
    <source>
        <dbReference type="Pfam" id="PF07110"/>
    </source>
</evidence>
<protein>
    <recommendedName>
        <fullName evidence="1">EthD domain-containing protein</fullName>
    </recommendedName>
</protein>